<keyword evidence="2" id="KW-0812">Transmembrane</keyword>
<protein>
    <submittedName>
        <fullName evidence="3">Uncharacterized protein</fullName>
    </submittedName>
</protein>
<evidence type="ECO:0000313" key="3">
    <source>
        <dbReference type="EMBL" id="GHD63807.1"/>
    </source>
</evidence>
<sequence>MGELYGVAIGKALRVGAIVLSFGMVGWLGFYAGTSSTTRVYEARLSKQQSEHDSEARDAAESAASTLRSALEKQRFFADEARRLGLQLLNTDAALTKTKELLNAQINQAVRVDGPRYTGLGPDSLRVYSTALGYTATGGDTGAAADPGNAAEARQAPGAEQGLPPQDLLAHARDYGQWCQQLEGRLDAYIELHQGVPLQ</sequence>
<comment type="caution">
    <text evidence="3">The sequence shown here is derived from an EMBL/GenBank/DDBJ whole genome shotgun (WGS) entry which is preliminary data.</text>
</comment>
<gene>
    <name evidence="3" type="ORF">GCM10007350_22010</name>
</gene>
<name>A0ABQ3H200_9NEIS</name>
<keyword evidence="4" id="KW-1185">Reference proteome</keyword>
<keyword evidence="2" id="KW-1133">Transmembrane helix</keyword>
<keyword evidence="2" id="KW-0472">Membrane</keyword>
<feature type="transmembrane region" description="Helical" evidence="2">
    <location>
        <begin position="12"/>
        <end position="32"/>
    </location>
</feature>
<dbReference type="RefSeq" id="WP_189460714.1">
    <property type="nucleotide sequence ID" value="NZ_BMYO01000005.1"/>
</dbReference>
<feature type="region of interest" description="Disordered" evidence="1">
    <location>
        <begin position="139"/>
        <end position="164"/>
    </location>
</feature>
<evidence type="ECO:0000256" key="1">
    <source>
        <dbReference type="SAM" id="MobiDB-lite"/>
    </source>
</evidence>
<dbReference type="EMBL" id="BMYO01000005">
    <property type="protein sequence ID" value="GHD63807.1"/>
    <property type="molecule type" value="Genomic_DNA"/>
</dbReference>
<reference evidence="4" key="1">
    <citation type="journal article" date="2019" name="Int. J. Syst. Evol. Microbiol.">
        <title>The Global Catalogue of Microorganisms (GCM) 10K type strain sequencing project: providing services to taxonomists for standard genome sequencing and annotation.</title>
        <authorList>
            <consortium name="The Broad Institute Genomics Platform"/>
            <consortium name="The Broad Institute Genome Sequencing Center for Infectious Disease"/>
            <person name="Wu L."/>
            <person name="Ma J."/>
        </authorList>
    </citation>
    <scope>NUCLEOTIDE SEQUENCE [LARGE SCALE GENOMIC DNA]</scope>
    <source>
        <strain evidence="4">KCTC 23701</strain>
    </source>
</reference>
<proteinExistence type="predicted"/>
<feature type="compositionally biased region" description="Low complexity" evidence="1">
    <location>
        <begin position="139"/>
        <end position="153"/>
    </location>
</feature>
<organism evidence="3 4">
    <name type="scientific">Jeongeupia chitinilytica</name>
    <dbReference type="NCBI Taxonomy" id="1041641"/>
    <lineage>
        <taxon>Bacteria</taxon>
        <taxon>Pseudomonadati</taxon>
        <taxon>Pseudomonadota</taxon>
        <taxon>Betaproteobacteria</taxon>
        <taxon>Neisseriales</taxon>
        <taxon>Chitinibacteraceae</taxon>
        <taxon>Jeongeupia</taxon>
    </lineage>
</organism>
<accession>A0ABQ3H200</accession>
<evidence type="ECO:0000313" key="4">
    <source>
        <dbReference type="Proteomes" id="UP000604737"/>
    </source>
</evidence>
<dbReference type="Proteomes" id="UP000604737">
    <property type="component" value="Unassembled WGS sequence"/>
</dbReference>
<evidence type="ECO:0000256" key="2">
    <source>
        <dbReference type="SAM" id="Phobius"/>
    </source>
</evidence>